<sequence length="278" mass="29108">MTPRAASAAPAGTCARRGSMRMGKVYLIGAGPGAADLITVRGARLLEQADVVLHDALVEPAMLDYAPRARRIAVGKRCGQRSSAQHFINKQLVDAAREHAVVVRLKGGDPMLFGRADEEMRALEAAGIDYEVVPGITAALASAAALKRSLTLRGVARSVAFATKSRAPGSDEIREQVSADSLVYYMGRDNAPGIARQLIDAGRAGATPVAIVEACSTPRERMLTLTLADMAAGAAQAWLDPAQPSLLMIGDAFAERAPRLADEPPGDAGGKRGMRDAA</sequence>
<proteinExistence type="inferred from homology"/>
<dbReference type="SUPFAM" id="SSF53790">
    <property type="entry name" value="Tetrapyrrole methylase"/>
    <property type="match status" value="1"/>
</dbReference>
<dbReference type="eggNOG" id="COG0007">
    <property type="taxonomic scope" value="Bacteria"/>
</dbReference>
<evidence type="ECO:0000256" key="8">
    <source>
        <dbReference type="RuleBase" id="RU003960"/>
    </source>
</evidence>
<evidence type="ECO:0000256" key="4">
    <source>
        <dbReference type="ARBA" id="ARBA00022679"/>
    </source>
</evidence>
<dbReference type="PANTHER" id="PTHR45790">
    <property type="entry name" value="SIROHEME SYNTHASE-RELATED"/>
    <property type="match status" value="1"/>
</dbReference>
<feature type="domain" description="Tetrapyrrole methylase" evidence="10">
    <location>
        <begin position="24"/>
        <end position="230"/>
    </location>
</feature>
<keyword evidence="3 8" id="KW-0489">Methyltransferase</keyword>
<evidence type="ECO:0000256" key="6">
    <source>
        <dbReference type="ARBA" id="ARBA00023244"/>
    </source>
</evidence>
<evidence type="ECO:0000313" key="11">
    <source>
        <dbReference type="EMBL" id="CAH34957.1"/>
    </source>
</evidence>
<dbReference type="GO" id="GO:0004851">
    <property type="term" value="F:uroporphyrin-III C-methyltransferase activity"/>
    <property type="evidence" value="ECO:0007669"/>
    <property type="project" value="UniProtKB-EC"/>
</dbReference>
<dbReference type="InterPro" id="IPR050161">
    <property type="entry name" value="Siro_Cobalamin_biosynth"/>
</dbReference>
<accession>Q63WC7</accession>
<evidence type="ECO:0000256" key="3">
    <source>
        <dbReference type="ARBA" id="ARBA00022603"/>
    </source>
</evidence>
<dbReference type="KEGG" id="bps:BPSL0961"/>
<dbReference type="AlphaFoldDB" id="Q63WC7"/>
<dbReference type="PATRIC" id="fig|272560.6.peg.1042"/>
<dbReference type="UniPathway" id="UPA00262">
    <property type="reaction ID" value="UER00211"/>
</dbReference>
<evidence type="ECO:0000256" key="5">
    <source>
        <dbReference type="ARBA" id="ARBA00022691"/>
    </source>
</evidence>
<evidence type="ECO:0000256" key="1">
    <source>
        <dbReference type="ARBA" id="ARBA00005879"/>
    </source>
</evidence>
<feature type="region of interest" description="Disordered" evidence="9">
    <location>
        <begin position="258"/>
        <end position="278"/>
    </location>
</feature>
<dbReference type="InterPro" id="IPR006366">
    <property type="entry name" value="CobA/CysG_C"/>
</dbReference>
<dbReference type="InterPro" id="IPR000878">
    <property type="entry name" value="4pyrrol_Mease"/>
</dbReference>
<dbReference type="PROSITE" id="PS00839">
    <property type="entry name" value="SUMT_1"/>
    <property type="match status" value="1"/>
</dbReference>
<dbReference type="PANTHER" id="PTHR45790:SF3">
    <property type="entry name" value="S-ADENOSYL-L-METHIONINE-DEPENDENT UROPORPHYRINOGEN III METHYLTRANSFERASE, CHLOROPLASTIC"/>
    <property type="match status" value="1"/>
</dbReference>
<dbReference type="STRING" id="272560.BPSL0961"/>
<dbReference type="Proteomes" id="UP000000605">
    <property type="component" value="Chromosome 1"/>
</dbReference>
<gene>
    <name evidence="11" type="ordered locus">BPSL0961</name>
</gene>
<dbReference type="Gene3D" id="3.30.950.10">
    <property type="entry name" value="Methyltransferase, Cobalt-precorrin-4 Transmethylase, Domain 2"/>
    <property type="match status" value="1"/>
</dbReference>
<evidence type="ECO:0000256" key="9">
    <source>
        <dbReference type="SAM" id="MobiDB-lite"/>
    </source>
</evidence>
<dbReference type="EC" id="2.1.1.107" evidence="2"/>
<dbReference type="FunFam" id="3.40.1010.10:FF:000001">
    <property type="entry name" value="Siroheme synthase"/>
    <property type="match status" value="1"/>
</dbReference>
<evidence type="ECO:0000256" key="2">
    <source>
        <dbReference type="ARBA" id="ARBA00012162"/>
    </source>
</evidence>
<dbReference type="GO" id="GO:0019354">
    <property type="term" value="P:siroheme biosynthetic process"/>
    <property type="evidence" value="ECO:0007669"/>
    <property type="project" value="UniProtKB-UniPathway"/>
</dbReference>
<comment type="similarity">
    <text evidence="1 8">Belongs to the precorrin methyltransferase family.</text>
</comment>
<keyword evidence="12" id="KW-1185">Reference proteome</keyword>
<dbReference type="GO" id="GO:0032259">
    <property type="term" value="P:methylation"/>
    <property type="evidence" value="ECO:0007669"/>
    <property type="project" value="UniProtKB-KW"/>
</dbReference>
<dbReference type="InterPro" id="IPR014776">
    <property type="entry name" value="4pyrrole_Mease_sub2"/>
</dbReference>
<feature type="compositionally biased region" description="Basic and acidic residues" evidence="9">
    <location>
        <begin position="269"/>
        <end position="278"/>
    </location>
</feature>
<keyword evidence="6" id="KW-0627">Porphyrin biosynthesis</keyword>
<evidence type="ECO:0000256" key="7">
    <source>
        <dbReference type="ARBA" id="ARBA00025705"/>
    </source>
</evidence>
<dbReference type="Pfam" id="PF00590">
    <property type="entry name" value="TP_methylase"/>
    <property type="match status" value="1"/>
</dbReference>
<organism evidence="11 12">
    <name type="scientific">Burkholderia pseudomallei (strain K96243)</name>
    <dbReference type="NCBI Taxonomy" id="272560"/>
    <lineage>
        <taxon>Bacteria</taxon>
        <taxon>Pseudomonadati</taxon>
        <taxon>Pseudomonadota</taxon>
        <taxon>Betaproteobacteria</taxon>
        <taxon>Burkholderiales</taxon>
        <taxon>Burkholderiaceae</taxon>
        <taxon>Burkholderia</taxon>
        <taxon>pseudomallei group</taxon>
    </lineage>
</organism>
<dbReference type="PROSITE" id="PS00840">
    <property type="entry name" value="SUMT_2"/>
    <property type="match status" value="1"/>
</dbReference>
<keyword evidence="5" id="KW-0949">S-adenosyl-L-methionine</keyword>
<dbReference type="CDD" id="cd11642">
    <property type="entry name" value="SUMT"/>
    <property type="match status" value="1"/>
</dbReference>
<dbReference type="NCBIfam" id="TIGR01469">
    <property type="entry name" value="cobA_cysG_Cterm"/>
    <property type="match status" value="1"/>
</dbReference>
<dbReference type="NCBIfam" id="NF004790">
    <property type="entry name" value="PRK06136.1"/>
    <property type="match status" value="1"/>
</dbReference>
<dbReference type="InterPro" id="IPR003043">
    <property type="entry name" value="Uropor_MeTrfase_CS"/>
</dbReference>
<dbReference type="InterPro" id="IPR035996">
    <property type="entry name" value="4pyrrol_Methylase_sf"/>
</dbReference>
<evidence type="ECO:0000259" key="10">
    <source>
        <dbReference type="Pfam" id="PF00590"/>
    </source>
</evidence>
<dbReference type="InterPro" id="IPR014777">
    <property type="entry name" value="4pyrrole_Mease_sub1"/>
</dbReference>
<name>Q63WC7_BURPS</name>
<reference evidence="11 12" key="1">
    <citation type="journal article" date="2004" name="Proc. Natl. Acad. Sci. U.S.A.">
        <title>Genomic plasticity of the causative agent of melioidosis, Burkholderia pseudomallei.</title>
        <authorList>
            <person name="Holden M.T.G."/>
            <person name="Titball R.W."/>
            <person name="Peacock S.J."/>
            <person name="Cerdeno-Tarraga A.M."/>
            <person name="Atkins T."/>
            <person name="Crossman L.C."/>
            <person name="Pitt T."/>
            <person name="Churcher C."/>
            <person name="Mungall K."/>
            <person name="Bentley S.D."/>
            <person name="Sebaihia M."/>
            <person name="Thomson N.R."/>
            <person name="Bason N."/>
            <person name="Beacham I.R."/>
            <person name="Brooks K."/>
            <person name="Brown K.A."/>
            <person name="Brown N.F."/>
            <person name="Challis G.L."/>
            <person name="Cherevach I."/>
            <person name="Chillingworth T."/>
            <person name="Cronin A."/>
            <person name="Crosset B."/>
            <person name="Davis P."/>
            <person name="DeShazer D."/>
            <person name="Feltwell T."/>
            <person name="Fraser A."/>
            <person name="Hance Z."/>
            <person name="Hauser H."/>
            <person name="Holroyd S."/>
            <person name="Jagels K."/>
            <person name="Keith K.E."/>
            <person name="Maddison M."/>
            <person name="Moule S."/>
            <person name="Price C."/>
            <person name="Quail M.A."/>
            <person name="Rabbinowitsch E."/>
            <person name="Rutherford K."/>
            <person name="Sanders M."/>
            <person name="Simmonds M."/>
            <person name="Songsivilai S."/>
            <person name="Stevens K."/>
            <person name="Tumapa S."/>
            <person name="Vesaratchavest M."/>
            <person name="Whitehead S."/>
            <person name="Yeats C."/>
            <person name="Barrell B.G."/>
            <person name="Oyston P.C.F."/>
            <person name="Parkhill J."/>
        </authorList>
    </citation>
    <scope>NUCLEOTIDE SEQUENCE [LARGE SCALE GENOMIC DNA]</scope>
    <source>
        <strain evidence="11 12">K96243</strain>
    </source>
</reference>
<comment type="pathway">
    <text evidence="7">Porphyrin-containing compound metabolism; siroheme biosynthesis; precorrin-2 from uroporphyrinogen III: step 1/1.</text>
</comment>
<protein>
    <recommendedName>
        <fullName evidence="2">uroporphyrinogen-III C-methyltransferase</fullName>
        <ecNumber evidence="2">2.1.1.107</ecNumber>
    </recommendedName>
</protein>
<dbReference type="Gene3D" id="3.40.1010.10">
    <property type="entry name" value="Cobalt-precorrin-4 Transmethylase, Domain 1"/>
    <property type="match status" value="1"/>
</dbReference>
<dbReference type="EMBL" id="BX571965">
    <property type="protein sequence ID" value="CAH34957.1"/>
    <property type="molecule type" value="Genomic_DNA"/>
</dbReference>
<keyword evidence="4 8" id="KW-0808">Transferase</keyword>
<evidence type="ECO:0000313" key="12">
    <source>
        <dbReference type="Proteomes" id="UP000000605"/>
    </source>
</evidence>